<dbReference type="GO" id="GO:0003677">
    <property type="term" value="F:DNA binding"/>
    <property type="evidence" value="ECO:0007669"/>
    <property type="project" value="InterPro"/>
</dbReference>
<keyword evidence="3" id="KW-1185">Reference proteome</keyword>
<name>A0A556MGI8_9SPHI</name>
<evidence type="ECO:0000313" key="3">
    <source>
        <dbReference type="Proteomes" id="UP000318733"/>
    </source>
</evidence>
<evidence type="ECO:0000313" key="2">
    <source>
        <dbReference type="EMBL" id="TSJ38915.1"/>
    </source>
</evidence>
<proteinExistence type="predicted"/>
<organism evidence="2 3">
    <name type="scientific">Mucilaginibacter corticis</name>
    <dbReference type="NCBI Taxonomy" id="2597670"/>
    <lineage>
        <taxon>Bacteria</taxon>
        <taxon>Pseudomonadati</taxon>
        <taxon>Bacteroidota</taxon>
        <taxon>Sphingobacteriia</taxon>
        <taxon>Sphingobacteriales</taxon>
        <taxon>Sphingobacteriaceae</taxon>
        <taxon>Mucilaginibacter</taxon>
    </lineage>
</organism>
<dbReference type="SMART" id="SM00530">
    <property type="entry name" value="HTH_XRE"/>
    <property type="match status" value="1"/>
</dbReference>
<comment type="caution">
    <text evidence="2">The sequence shown here is derived from an EMBL/GenBank/DDBJ whole genome shotgun (WGS) entry which is preliminary data.</text>
</comment>
<feature type="domain" description="HTH cro/C1-type" evidence="1">
    <location>
        <begin position="15"/>
        <end position="69"/>
    </location>
</feature>
<dbReference type="Gene3D" id="1.10.260.40">
    <property type="entry name" value="lambda repressor-like DNA-binding domains"/>
    <property type="match status" value="1"/>
</dbReference>
<dbReference type="AlphaFoldDB" id="A0A556MGI8"/>
<dbReference type="EMBL" id="VLPK01000004">
    <property type="protein sequence ID" value="TSJ38915.1"/>
    <property type="molecule type" value="Genomic_DNA"/>
</dbReference>
<sequence>MADYKKIISTVLVNIRKRRGELGYSQEYMALKLHISQNSYSKLELGITKLTVQKFLEISELLQVLPSSLTNDTNYVNEIRHQSKG</sequence>
<dbReference type="InterPro" id="IPR001387">
    <property type="entry name" value="Cro/C1-type_HTH"/>
</dbReference>
<dbReference type="Pfam" id="PF01381">
    <property type="entry name" value="HTH_3"/>
    <property type="match status" value="1"/>
</dbReference>
<dbReference type="CDD" id="cd00093">
    <property type="entry name" value="HTH_XRE"/>
    <property type="match status" value="1"/>
</dbReference>
<dbReference type="RefSeq" id="WP_144250196.1">
    <property type="nucleotide sequence ID" value="NZ_VLPK01000004.1"/>
</dbReference>
<protein>
    <submittedName>
        <fullName evidence="2">Helix-turn-helix transcriptional regulator</fullName>
    </submittedName>
</protein>
<evidence type="ECO:0000259" key="1">
    <source>
        <dbReference type="PROSITE" id="PS50943"/>
    </source>
</evidence>
<dbReference type="PROSITE" id="PS50943">
    <property type="entry name" value="HTH_CROC1"/>
    <property type="match status" value="1"/>
</dbReference>
<dbReference type="Proteomes" id="UP000318733">
    <property type="component" value="Unassembled WGS sequence"/>
</dbReference>
<reference evidence="2 3" key="1">
    <citation type="submission" date="2019-07" db="EMBL/GenBank/DDBJ databases">
        <authorList>
            <person name="Huq M.A."/>
        </authorList>
    </citation>
    <scope>NUCLEOTIDE SEQUENCE [LARGE SCALE GENOMIC DNA]</scope>
    <source>
        <strain evidence="2 3">MAH-19</strain>
    </source>
</reference>
<dbReference type="OrthoDB" id="798409at2"/>
<gene>
    <name evidence="2" type="ORF">FO440_20675</name>
</gene>
<accession>A0A556MGI8</accession>
<dbReference type="InterPro" id="IPR010982">
    <property type="entry name" value="Lambda_DNA-bd_dom_sf"/>
</dbReference>
<dbReference type="SUPFAM" id="SSF47413">
    <property type="entry name" value="lambda repressor-like DNA-binding domains"/>
    <property type="match status" value="1"/>
</dbReference>